<evidence type="ECO:0000256" key="1">
    <source>
        <dbReference type="SAM" id="MobiDB-lite"/>
    </source>
</evidence>
<dbReference type="EMBL" id="CAXAMN010012780">
    <property type="protein sequence ID" value="CAK9039025.1"/>
    <property type="molecule type" value="Genomic_DNA"/>
</dbReference>
<reference evidence="2 3" key="1">
    <citation type="submission" date="2024-02" db="EMBL/GenBank/DDBJ databases">
        <authorList>
            <person name="Chen Y."/>
            <person name="Shah S."/>
            <person name="Dougan E. K."/>
            <person name="Thang M."/>
            <person name="Chan C."/>
        </authorList>
    </citation>
    <scope>NUCLEOTIDE SEQUENCE [LARGE SCALE GENOMIC DNA]</scope>
</reference>
<feature type="region of interest" description="Disordered" evidence="1">
    <location>
        <begin position="1"/>
        <end position="39"/>
    </location>
</feature>
<gene>
    <name evidence="2" type="ORF">CCMP2556_LOCUS21256</name>
</gene>
<feature type="compositionally biased region" description="Acidic residues" evidence="1">
    <location>
        <begin position="10"/>
        <end position="22"/>
    </location>
</feature>
<proteinExistence type="predicted"/>
<comment type="caution">
    <text evidence="2">The sequence shown here is derived from an EMBL/GenBank/DDBJ whole genome shotgun (WGS) entry which is preliminary data.</text>
</comment>
<accession>A0ABP0LIP6</accession>
<name>A0ABP0LIP6_9DINO</name>
<dbReference type="Proteomes" id="UP001642484">
    <property type="component" value="Unassembled WGS sequence"/>
</dbReference>
<evidence type="ECO:0000313" key="2">
    <source>
        <dbReference type="EMBL" id="CAK9039025.1"/>
    </source>
</evidence>
<sequence>AVKTEPKEEAESESDCDGDQEEIPNGTGADGQPRMEDPAQYLMNSLEDFLEEGAAAKLLQMIEDKKSDCIDVFKKLSMTPDQAVAKARAKAASKAKKAGTEPDHVDEREVKKLHNCEVRNVKQQLAASSQALVRDLVIRIEKDNMIKKAISTGKLEPELLEMQGIPMHSDALKACGISQRFFDVGLITPSAQKRLAGNSFQQGCMSAFICFALSFVKPAADLDEAEKQAAHAAMRQASSQGPDHHFLDEEAEEE</sequence>
<protein>
    <submittedName>
        <fullName evidence="2">Uncharacterized protein</fullName>
    </submittedName>
</protein>
<feature type="region of interest" description="Disordered" evidence="1">
    <location>
        <begin position="227"/>
        <end position="254"/>
    </location>
</feature>
<keyword evidence="3" id="KW-1185">Reference proteome</keyword>
<organism evidence="2 3">
    <name type="scientific">Durusdinium trenchii</name>
    <dbReference type="NCBI Taxonomy" id="1381693"/>
    <lineage>
        <taxon>Eukaryota</taxon>
        <taxon>Sar</taxon>
        <taxon>Alveolata</taxon>
        <taxon>Dinophyceae</taxon>
        <taxon>Suessiales</taxon>
        <taxon>Symbiodiniaceae</taxon>
        <taxon>Durusdinium</taxon>
    </lineage>
</organism>
<feature type="non-terminal residue" evidence="2">
    <location>
        <position position="1"/>
    </location>
</feature>
<evidence type="ECO:0000313" key="3">
    <source>
        <dbReference type="Proteomes" id="UP001642484"/>
    </source>
</evidence>